<dbReference type="EC" id="3.1.1.2" evidence="8"/>
<feature type="active site" description="Proton acceptor" evidence="5">
    <location>
        <position position="87"/>
    </location>
</feature>
<comment type="catalytic activity">
    <reaction evidence="8">
        <text>a phenyl acetate + H2O = a phenol + acetate + H(+)</text>
        <dbReference type="Rhea" id="RHEA:17309"/>
        <dbReference type="ChEBI" id="CHEBI:15377"/>
        <dbReference type="ChEBI" id="CHEBI:15378"/>
        <dbReference type="ChEBI" id="CHEBI:30089"/>
        <dbReference type="ChEBI" id="CHEBI:33853"/>
        <dbReference type="ChEBI" id="CHEBI:140310"/>
        <dbReference type="EC" id="3.1.1.2"/>
    </reaction>
</comment>
<dbReference type="AlphaFoldDB" id="R7V967"/>
<dbReference type="InterPro" id="IPR051288">
    <property type="entry name" value="Serum_paraoxonase/arylesterase"/>
</dbReference>
<dbReference type="EMBL" id="KB294061">
    <property type="protein sequence ID" value="ELU15052.1"/>
    <property type="molecule type" value="Genomic_DNA"/>
</dbReference>
<feature type="disulfide bond" description="In form B" evidence="7">
    <location>
        <begin position="16"/>
        <end position="328"/>
    </location>
</feature>
<keyword evidence="3 7" id="KW-1015">Disulfide bond</keyword>
<feature type="binding site" evidence="6">
    <location>
        <position position="143"/>
    </location>
    <ligand>
        <name>Ca(2+)</name>
        <dbReference type="ChEBI" id="CHEBI:29108"/>
        <label>1</label>
        <note>catalytic</note>
    </ligand>
</feature>
<reference evidence="10" key="3">
    <citation type="submission" date="2015-06" db="UniProtKB">
        <authorList>
            <consortium name="EnsemblMetazoa"/>
        </authorList>
    </citation>
    <scope>IDENTIFICATION</scope>
</reference>
<feature type="binding site" evidence="6">
    <location>
        <position position="195"/>
    </location>
    <ligand>
        <name>Ca(2+)</name>
        <dbReference type="ChEBI" id="CHEBI:29108"/>
        <label>1</label>
        <note>catalytic</note>
    </ligand>
</feature>
<keyword evidence="4 8" id="KW-0325">Glycoprotein</keyword>
<sequence length="335" mass="37298">MNFGRIMHSHDAIGPCDKVSGIEHGSEDIEMLANGVAFITSKLVEHDVNGQPLKGSIYKFDLTNKNSKPELLKIEGENFRAAAFRPHGLSLFQAKNTGKVTIFVANHDKEGEAVEKFEYEEGSSTLKHIESIKSPGEFVYVNDIVAVSENEFYYTNSFYLNIPPLEILAQIPWANVGFYDGKNTSSAASGFVLANGIQRSPDFRTLYVANDGKREVCVYKRENDNSLTLLQSIPTDSMVDNLNYNAETGEIWAAGHPVGTSIFTWLFWDSSRTIPSQVLRFKMNVDHTIRTVYEAYANDGSEVIGSSVALRYKDQVLVGTIASDMHICKVVFLNE</sequence>
<keyword evidence="11" id="KW-1185">Reference proteome</keyword>
<feature type="binding site" evidence="6">
    <location>
        <position position="27"/>
    </location>
    <ligand>
        <name>Ca(2+)</name>
        <dbReference type="ChEBI" id="CHEBI:29108"/>
        <label>1</label>
        <note>catalytic</note>
    </ligand>
</feature>
<evidence type="ECO:0000256" key="3">
    <source>
        <dbReference type="ARBA" id="ARBA00023157"/>
    </source>
</evidence>
<dbReference type="Proteomes" id="UP000014760">
    <property type="component" value="Unassembled WGS sequence"/>
</dbReference>
<dbReference type="InterPro" id="IPR002640">
    <property type="entry name" value="Arylesterase"/>
</dbReference>
<evidence type="ECO:0000256" key="4">
    <source>
        <dbReference type="ARBA" id="ARBA00023180"/>
    </source>
</evidence>
<evidence type="ECO:0000313" key="11">
    <source>
        <dbReference type="Proteomes" id="UP000014760"/>
    </source>
</evidence>
<evidence type="ECO:0000256" key="5">
    <source>
        <dbReference type="PIRSR" id="PIRSR602640-1"/>
    </source>
</evidence>
<organism evidence="9">
    <name type="scientific">Capitella teleta</name>
    <name type="common">Polychaete worm</name>
    <dbReference type="NCBI Taxonomy" id="283909"/>
    <lineage>
        <taxon>Eukaryota</taxon>
        <taxon>Metazoa</taxon>
        <taxon>Spiralia</taxon>
        <taxon>Lophotrochozoa</taxon>
        <taxon>Annelida</taxon>
        <taxon>Polychaeta</taxon>
        <taxon>Sedentaria</taxon>
        <taxon>Scolecida</taxon>
        <taxon>Capitellidae</taxon>
        <taxon>Capitella</taxon>
    </lineage>
</organism>
<keyword evidence="2 8" id="KW-0378">Hydrolase</keyword>
<evidence type="ECO:0000313" key="10">
    <source>
        <dbReference type="EnsemblMetazoa" id="CapteP151713"/>
    </source>
</evidence>
<evidence type="ECO:0000256" key="1">
    <source>
        <dbReference type="ARBA" id="ARBA00008595"/>
    </source>
</evidence>
<feature type="binding site" evidence="6">
    <location>
        <position position="89"/>
    </location>
    <ligand>
        <name>Ca(2+)</name>
        <dbReference type="ChEBI" id="CHEBI:29108"/>
        <label>1</label>
        <note>catalytic</note>
    </ligand>
</feature>
<protein>
    <recommendedName>
        <fullName evidence="8">Paraoxonase</fullName>
        <ecNumber evidence="8">3.1.1.2</ecNumber>
    </recommendedName>
</protein>
<dbReference type="OrthoDB" id="423498at2759"/>
<keyword evidence="6 8" id="KW-0106">Calcium</keyword>
<dbReference type="OMA" id="VVSEGYH"/>
<dbReference type="InterPro" id="IPR011042">
    <property type="entry name" value="6-blade_b-propeller_TolB-like"/>
</dbReference>
<reference evidence="9 11" key="2">
    <citation type="journal article" date="2013" name="Nature">
        <title>Insights into bilaterian evolution from three spiralian genomes.</title>
        <authorList>
            <person name="Simakov O."/>
            <person name="Marletaz F."/>
            <person name="Cho S.J."/>
            <person name="Edsinger-Gonzales E."/>
            <person name="Havlak P."/>
            <person name="Hellsten U."/>
            <person name="Kuo D.H."/>
            <person name="Larsson T."/>
            <person name="Lv J."/>
            <person name="Arendt D."/>
            <person name="Savage R."/>
            <person name="Osoegawa K."/>
            <person name="de Jong P."/>
            <person name="Grimwood J."/>
            <person name="Chapman J.A."/>
            <person name="Shapiro H."/>
            <person name="Aerts A."/>
            <person name="Otillar R.P."/>
            <person name="Terry A.Y."/>
            <person name="Boore J.L."/>
            <person name="Grigoriev I.V."/>
            <person name="Lindberg D.R."/>
            <person name="Seaver E.C."/>
            <person name="Weisblat D.A."/>
            <person name="Putnam N.H."/>
            <person name="Rokhsar D.S."/>
        </authorList>
    </citation>
    <scope>NUCLEOTIDE SEQUENCE</scope>
    <source>
        <strain evidence="9 11">I ESC-2004</strain>
    </source>
</reference>
<evidence type="ECO:0000313" key="9">
    <source>
        <dbReference type="EMBL" id="ELU15052.1"/>
    </source>
</evidence>
<dbReference type="Pfam" id="PF01731">
    <property type="entry name" value="Arylesterase"/>
    <property type="match status" value="1"/>
</dbReference>
<evidence type="ECO:0000256" key="7">
    <source>
        <dbReference type="PIRSR" id="PIRSR602640-3"/>
    </source>
</evidence>
<evidence type="ECO:0000256" key="2">
    <source>
        <dbReference type="ARBA" id="ARBA00022801"/>
    </source>
</evidence>
<feature type="binding site" evidence="6">
    <location>
        <position position="28"/>
    </location>
    <ligand>
        <name>Ca(2+)</name>
        <dbReference type="ChEBI" id="CHEBI:29108"/>
        <label>1</label>
        <note>catalytic</note>
    </ligand>
</feature>
<gene>
    <name evidence="9" type="ORF">CAPTEDRAFT_151713</name>
</gene>
<comment type="cofactor">
    <cofactor evidence="6 8">
        <name>Ca(2+)</name>
        <dbReference type="ChEBI" id="CHEBI:29108"/>
    </cofactor>
    <text evidence="6 8">Binds 2 calcium ions per subunit.</text>
</comment>
<dbReference type="SUPFAM" id="SSF63829">
    <property type="entry name" value="Calcium-dependent phosphotriesterase"/>
    <property type="match status" value="1"/>
</dbReference>
<dbReference type="GO" id="GO:0004064">
    <property type="term" value="F:arylesterase activity"/>
    <property type="evidence" value="ECO:0007669"/>
    <property type="project" value="UniProtKB-UniRule"/>
</dbReference>
<evidence type="ECO:0000256" key="8">
    <source>
        <dbReference type="RuleBase" id="RU368025"/>
    </source>
</evidence>
<comment type="similarity">
    <text evidence="1 8">Belongs to the paraoxonase family.</text>
</comment>
<dbReference type="PANTHER" id="PTHR11799">
    <property type="entry name" value="PARAOXONASE"/>
    <property type="match status" value="1"/>
</dbReference>
<name>R7V967_CAPTE</name>
<accession>R7V967</accession>
<evidence type="ECO:0000256" key="6">
    <source>
        <dbReference type="PIRSR" id="PIRSR602640-2"/>
    </source>
</evidence>
<proteinExistence type="inferred from homology"/>
<feature type="binding site" evidence="6">
    <location>
        <position position="241"/>
    </location>
    <ligand>
        <name>Ca(2+)</name>
        <dbReference type="ChEBI" id="CHEBI:29108"/>
        <label>1</label>
        <note>catalytic</note>
    </ligand>
</feature>
<dbReference type="Gene3D" id="2.120.10.30">
    <property type="entry name" value="TolB, C-terminal domain"/>
    <property type="match status" value="1"/>
</dbReference>
<dbReference type="EMBL" id="AMQN01004639">
    <property type="status" value="NOT_ANNOTATED_CDS"/>
    <property type="molecule type" value="Genomic_DNA"/>
</dbReference>
<dbReference type="PANTHER" id="PTHR11799:SF12">
    <property type="entry name" value="PARAOXONASE-RELATED"/>
    <property type="match status" value="1"/>
</dbReference>
<keyword evidence="6 8" id="KW-0479">Metal-binding</keyword>
<feature type="binding site" evidence="6">
    <location>
        <position position="142"/>
    </location>
    <ligand>
        <name>Ca(2+)</name>
        <dbReference type="ChEBI" id="CHEBI:29108"/>
        <label>1</label>
        <note>catalytic</note>
    </ligand>
</feature>
<dbReference type="GO" id="GO:0046872">
    <property type="term" value="F:metal ion binding"/>
    <property type="evidence" value="ECO:0007669"/>
    <property type="project" value="UniProtKB-KW"/>
</dbReference>
<feature type="binding site" evidence="6">
    <location>
        <position position="240"/>
    </location>
    <ligand>
        <name>Ca(2+)</name>
        <dbReference type="ChEBI" id="CHEBI:29108"/>
        <label>1</label>
        <note>catalytic</note>
    </ligand>
</feature>
<dbReference type="STRING" id="283909.R7V967"/>
<dbReference type="PRINTS" id="PR01785">
    <property type="entry name" value="PARAOXONASE"/>
</dbReference>
<dbReference type="EnsemblMetazoa" id="CapteT151713">
    <property type="protein sequence ID" value="CapteP151713"/>
    <property type="gene ID" value="CapteG151713"/>
</dbReference>
<dbReference type="HOGENOM" id="CLU_049839_0_1_1"/>
<reference evidence="11" key="1">
    <citation type="submission" date="2012-12" db="EMBL/GenBank/DDBJ databases">
        <authorList>
            <person name="Hellsten U."/>
            <person name="Grimwood J."/>
            <person name="Chapman J.A."/>
            <person name="Shapiro H."/>
            <person name="Aerts A."/>
            <person name="Otillar R.P."/>
            <person name="Terry A.Y."/>
            <person name="Boore J.L."/>
            <person name="Simakov O."/>
            <person name="Marletaz F."/>
            <person name="Cho S.-J."/>
            <person name="Edsinger-Gonzales E."/>
            <person name="Havlak P."/>
            <person name="Kuo D.-H."/>
            <person name="Larsson T."/>
            <person name="Lv J."/>
            <person name="Arendt D."/>
            <person name="Savage R."/>
            <person name="Osoegawa K."/>
            <person name="de Jong P."/>
            <person name="Lindberg D.R."/>
            <person name="Seaver E.C."/>
            <person name="Weisblat D.A."/>
            <person name="Putnam N.H."/>
            <person name="Grigoriev I.V."/>
            <person name="Rokhsar D.S."/>
        </authorList>
    </citation>
    <scope>NUCLEOTIDE SEQUENCE</scope>
    <source>
        <strain evidence="11">I ESC-2004</strain>
    </source>
</reference>